<dbReference type="Pfam" id="PF00094">
    <property type="entry name" value="VWD"/>
    <property type="match status" value="1"/>
</dbReference>
<feature type="domain" description="VWFD" evidence="1">
    <location>
        <begin position="485"/>
        <end position="674"/>
    </location>
</feature>
<dbReference type="EMBL" id="JARGEI010000030">
    <property type="protein sequence ID" value="KAJ8705337.1"/>
    <property type="molecule type" value="Genomic_DNA"/>
</dbReference>
<comment type="caution">
    <text evidence="2">The sequence shown here is derived from an EMBL/GenBank/DDBJ whole genome shotgun (WGS) entry which is preliminary data.</text>
</comment>
<sequence length="735" mass="83840">MFSINGRVSKSLPYSSIYKSLVIQLDAIYARNLDGSVGFLDTLTDMYTTVGVINKIQFYCPINMNTDLTSEKITQNVVLPDQDATFIHFSVSPYSTLQKTDGLLTVSQSPFTKYIERPAKVISGDYKIRLLGGVSILLQGYSYSSDFKDEIDIDDSSFLTDMSTLLCPKDVALTQFNLKYLAQETINKDITFSLLYRTLSLVNYRGAELGPASVVKDVSVSGEKRRWEFMTRVASGIESANVQLYDFSVVFNGKHKEEYVFTTAFANSFVDKKFQAIFFLNAREQINGVIKVVNPKTAPLNFNEALNNKINVTYEIDLKFGNSKNIQINGFGERSEKYTEMLLNDPLAKQCLQETSQFNFFQRDCYKMIIKAHAPDYLKFFITYEQLSPEFLIKIQETFRRLNKRFGGAFTQDIANKLDDGKLEIEVQSFYYDNYENAKFTSKYGELSFKNVEISDDAPYAMAIYAPITNWEHTLNYYSGHQYLPYCAVDSSKIQTFSGRSYDYSLTSSWHAVMVDESKSLHDNLDLVILARRPSKQQTEVYISYTTVSSNVELLINSTSVQIEHNSRVQRYIGLYTPYWRATDWHDHDVTSKFMQYYKLADGVLMFNFNGGALRLVYDGYRLAIFTSGSRSTTRGICGQSSSEIRDDYLTPYGVVDLPDLYGASFSLDGEFSDPKTVELKMQAKQKAYQPVTKYTNILRSDTEWSKAGNNGAFSLAVTRSLSRMRGLRMRNNDQ</sequence>
<dbReference type="PROSITE" id="PS51233">
    <property type="entry name" value="VWFD"/>
    <property type="match status" value="1"/>
</dbReference>
<evidence type="ECO:0000313" key="2">
    <source>
        <dbReference type="EMBL" id="KAJ8705337.1"/>
    </source>
</evidence>
<dbReference type="AlphaFoldDB" id="A0AAD7Y7D4"/>
<organism evidence="2 3">
    <name type="scientific">Mythimna separata</name>
    <name type="common">Oriental armyworm</name>
    <name type="synonym">Pseudaletia separata</name>
    <dbReference type="NCBI Taxonomy" id="271217"/>
    <lineage>
        <taxon>Eukaryota</taxon>
        <taxon>Metazoa</taxon>
        <taxon>Ecdysozoa</taxon>
        <taxon>Arthropoda</taxon>
        <taxon>Hexapoda</taxon>
        <taxon>Insecta</taxon>
        <taxon>Pterygota</taxon>
        <taxon>Neoptera</taxon>
        <taxon>Endopterygota</taxon>
        <taxon>Lepidoptera</taxon>
        <taxon>Glossata</taxon>
        <taxon>Ditrysia</taxon>
        <taxon>Noctuoidea</taxon>
        <taxon>Noctuidae</taxon>
        <taxon>Noctuinae</taxon>
        <taxon>Hadenini</taxon>
        <taxon>Mythimna</taxon>
    </lineage>
</organism>
<gene>
    <name evidence="2" type="ORF">PYW07_011164</name>
</gene>
<keyword evidence="3" id="KW-1185">Reference proteome</keyword>
<accession>A0AAD7Y7D4</accession>
<dbReference type="Proteomes" id="UP001231518">
    <property type="component" value="Chromosome 27"/>
</dbReference>
<dbReference type="InterPro" id="IPR001846">
    <property type="entry name" value="VWF_type-D"/>
</dbReference>
<protein>
    <recommendedName>
        <fullName evidence="1">VWFD domain-containing protein</fullName>
    </recommendedName>
</protein>
<evidence type="ECO:0000259" key="1">
    <source>
        <dbReference type="PROSITE" id="PS51233"/>
    </source>
</evidence>
<dbReference type="SMART" id="SM00216">
    <property type="entry name" value="VWD"/>
    <property type="match status" value="1"/>
</dbReference>
<proteinExistence type="predicted"/>
<reference evidence="2" key="1">
    <citation type="submission" date="2023-03" db="EMBL/GenBank/DDBJ databases">
        <title>Chromosome-level genomes of two armyworms, Mythimna separata and Mythimna loreyi, provide insights into the biosynthesis and reception of sex pheromones.</title>
        <authorList>
            <person name="Zhao H."/>
        </authorList>
    </citation>
    <scope>NUCLEOTIDE SEQUENCE</scope>
    <source>
        <strain evidence="2">BeijingLab</strain>
        <tissue evidence="2">Pupa</tissue>
    </source>
</reference>
<evidence type="ECO:0000313" key="3">
    <source>
        <dbReference type="Proteomes" id="UP001231518"/>
    </source>
</evidence>
<name>A0AAD7Y7D4_MYTSE</name>